<evidence type="ECO:0000256" key="1">
    <source>
        <dbReference type="SAM" id="Phobius"/>
    </source>
</evidence>
<comment type="caution">
    <text evidence="2">The sequence shown here is derived from an EMBL/GenBank/DDBJ whole genome shotgun (WGS) entry which is preliminary data.</text>
</comment>
<reference evidence="2 3" key="1">
    <citation type="journal article" date="2018" name="J. Invertebr. Pathol.">
        <title>New genotyping method for the causative agent of crayfish plague (Aphanomyces astaci) based on whole genome data.</title>
        <authorList>
            <person name="Minardi D."/>
            <person name="Studholme D.J."/>
            <person name="van der Giezen M."/>
            <person name="Pretto T."/>
            <person name="Oidtmann B."/>
        </authorList>
    </citation>
    <scope>NUCLEOTIDE SEQUENCE [LARGE SCALE GENOMIC DNA]</scope>
    <source>
        <strain evidence="2 3">KB13</strain>
    </source>
</reference>
<keyword evidence="1" id="KW-0812">Transmembrane</keyword>
<dbReference type="Proteomes" id="UP000275652">
    <property type="component" value="Unassembled WGS sequence"/>
</dbReference>
<accession>A0A9X8HFF7</accession>
<dbReference type="EMBL" id="QUTI01012287">
    <property type="protein sequence ID" value="RLO12729.1"/>
    <property type="molecule type" value="Genomic_DNA"/>
</dbReference>
<proteinExistence type="predicted"/>
<feature type="non-terminal residue" evidence="2">
    <location>
        <position position="1"/>
    </location>
</feature>
<evidence type="ECO:0000313" key="2">
    <source>
        <dbReference type="EMBL" id="RLO12729.1"/>
    </source>
</evidence>
<protein>
    <submittedName>
        <fullName evidence="2">Uncharacterized protein</fullName>
    </submittedName>
</protein>
<sequence length="112" mass="12593">EQSSTFRLVFRLVPPSVKRKTFQTYTLIAPWIGHIIGSLVLVLVFVDAIANNWAVNDYCGNALQFRTPFAHIHIASELPNDFIFLWSRQGVLQHVICGSVDDVVGRLRCGLP</sequence>
<keyword evidence="1" id="KW-1133">Transmembrane helix</keyword>
<feature type="transmembrane region" description="Helical" evidence="1">
    <location>
        <begin position="28"/>
        <end position="46"/>
    </location>
</feature>
<keyword evidence="1" id="KW-0472">Membrane</keyword>
<name>A0A9X8HFF7_APHAT</name>
<dbReference type="AlphaFoldDB" id="A0A9X8HFF7"/>
<evidence type="ECO:0000313" key="3">
    <source>
        <dbReference type="Proteomes" id="UP000275652"/>
    </source>
</evidence>
<gene>
    <name evidence="2" type="ORF">DYB28_015511</name>
</gene>
<organism evidence="2 3">
    <name type="scientific">Aphanomyces astaci</name>
    <name type="common">Crayfish plague agent</name>
    <dbReference type="NCBI Taxonomy" id="112090"/>
    <lineage>
        <taxon>Eukaryota</taxon>
        <taxon>Sar</taxon>
        <taxon>Stramenopiles</taxon>
        <taxon>Oomycota</taxon>
        <taxon>Saprolegniomycetes</taxon>
        <taxon>Saprolegniales</taxon>
        <taxon>Verrucalvaceae</taxon>
        <taxon>Aphanomyces</taxon>
    </lineage>
</organism>